<dbReference type="GO" id="GO:0003677">
    <property type="term" value="F:DNA binding"/>
    <property type="evidence" value="ECO:0007669"/>
    <property type="project" value="UniProtKB-KW"/>
</dbReference>
<dbReference type="OrthoDB" id="641149at2759"/>
<dbReference type="Gene3D" id="1.10.8.10">
    <property type="entry name" value="DNA helicase RuvA subunit, C-terminal domain"/>
    <property type="match status" value="1"/>
</dbReference>
<dbReference type="InterPro" id="IPR029063">
    <property type="entry name" value="SAM-dependent_MTases_sf"/>
</dbReference>
<evidence type="ECO:0000256" key="8">
    <source>
        <dbReference type="ARBA" id="ARBA00023242"/>
    </source>
</evidence>
<name>A0A388LR23_CHABU</name>
<feature type="region of interest" description="Disordered" evidence="9">
    <location>
        <begin position="219"/>
        <end position="249"/>
    </location>
</feature>
<accession>A0A388LR23</accession>
<keyword evidence="5" id="KW-0949">S-adenosyl-L-methionine</keyword>
<feature type="region of interest" description="Disordered" evidence="9">
    <location>
        <begin position="133"/>
        <end position="204"/>
    </location>
</feature>
<evidence type="ECO:0000256" key="1">
    <source>
        <dbReference type="ARBA" id="ARBA00004123"/>
    </source>
</evidence>
<keyword evidence="4" id="KW-0808">Transferase</keyword>
<dbReference type="AlphaFoldDB" id="A0A388LR23"/>
<comment type="subcellular location">
    <subcellularLocation>
        <location evidence="1">Nucleus</location>
    </subcellularLocation>
</comment>
<evidence type="ECO:0000313" key="12">
    <source>
        <dbReference type="Proteomes" id="UP000265515"/>
    </source>
</evidence>
<evidence type="ECO:0000256" key="7">
    <source>
        <dbReference type="ARBA" id="ARBA00023125"/>
    </source>
</evidence>
<keyword evidence="6" id="KW-0677">Repeat</keyword>
<organism evidence="11 12">
    <name type="scientific">Chara braunii</name>
    <name type="common">Braun's stonewort</name>
    <dbReference type="NCBI Taxonomy" id="69332"/>
    <lineage>
        <taxon>Eukaryota</taxon>
        <taxon>Viridiplantae</taxon>
        <taxon>Streptophyta</taxon>
        <taxon>Charophyceae</taxon>
        <taxon>Charales</taxon>
        <taxon>Characeae</taxon>
        <taxon>Chara</taxon>
    </lineage>
</organism>
<gene>
    <name evidence="11" type="ORF">CBR_g39141</name>
</gene>
<proteinExistence type="predicted"/>
<evidence type="ECO:0000313" key="11">
    <source>
        <dbReference type="EMBL" id="GBG84764.1"/>
    </source>
</evidence>
<comment type="caution">
    <text evidence="11">The sequence shown here is derived from an EMBL/GenBank/DDBJ whole genome shotgun (WGS) entry which is preliminary data.</text>
</comment>
<keyword evidence="8" id="KW-0539">Nucleus</keyword>
<keyword evidence="12" id="KW-1185">Reference proteome</keyword>
<evidence type="ECO:0000259" key="10">
    <source>
        <dbReference type="PROSITE" id="PS51680"/>
    </source>
</evidence>
<evidence type="ECO:0000256" key="9">
    <source>
        <dbReference type="SAM" id="MobiDB-lite"/>
    </source>
</evidence>
<evidence type="ECO:0000256" key="6">
    <source>
        <dbReference type="ARBA" id="ARBA00022737"/>
    </source>
</evidence>
<dbReference type="Gene3D" id="3.40.50.150">
    <property type="entry name" value="Vaccinia Virus protein VP39"/>
    <property type="match status" value="1"/>
</dbReference>
<keyword evidence="3" id="KW-0489">Methyltransferase</keyword>
<feature type="compositionally biased region" description="Basic residues" evidence="9">
    <location>
        <begin position="566"/>
        <end position="579"/>
    </location>
</feature>
<dbReference type="STRING" id="69332.A0A388LR23"/>
<dbReference type="Pfam" id="PF00145">
    <property type="entry name" value="DNA_methylase"/>
    <property type="match status" value="1"/>
</dbReference>
<feature type="region of interest" description="Disordered" evidence="9">
    <location>
        <begin position="289"/>
        <end position="481"/>
    </location>
</feature>
<dbReference type="InterPro" id="IPR030380">
    <property type="entry name" value="SAM_MeTfrase_DRM"/>
</dbReference>
<feature type="compositionally biased region" description="Acidic residues" evidence="9">
    <location>
        <begin position="611"/>
        <end position="651"/>
    </location>
</feature>
<dbReference type="InterPro" id="IPR001525">
    <property type="entry name" value="C5_MeTfrase"/>
</dbReference>
<reference evidence="11 12" key="1">
    <citation type="journal article" date="2018" name="Cell">
        <title>The Chara Genome: Secondary Complexity and Implications for Plant Terrestrialization.</title>
        <authorList>
            <person name="Nishiyama T."/>
            <person name="Sakayama H."/>
            <person name="Vries J.D."/>
            <person name="Buschmann H."/>
            <person name="Saint-Marcoux D."/>
            <person name="Ullrich K.K."/>
            <person name="Haas F.B."/>
            <person name="Vanderstraeten L."/>
            <person name="Becker D."/>
            <person name="Lang D."/>
            <person name="Vosolsobe S."/>
            <person name="Rombauts S."/>
            <person name="Wilhelmsson P.K.I."/>
            <person name="Janitza P."/>
            <person name="Kern R."/>
            <person name="Heyl A."/>
            <person name="Rumpler F."/>
            <person name="Villalobos L.I.A.C."/>
            <person name="Clay J.M."/>
            <person name="Skokan R."/>
            <person name="Toyoda A."/>
            <person name="Suzuki Y."/>
            <person name="Kagoshima H."/>
            <person name="Schijlen E."/>
            <person name="Tajeshwar N."/>
            <person name="Catarino B."/>
            <person name="Hetherington A.J."/>
            <person name="Saltykova A."/>
            <person name="Bonnot C."/>
            <person name="Breuninger H."/>
            <person name="Symeonidi A."/>
            <person name="Radhakrishnan G.V."/>
            <person name="Van Nieuwerburgh F."/>
            <person name="Deforce D."/>
            <person name="Chang C."/>
            <person name="Karol K.G."/>
            <person name="Hedrich R."/>
            <person name="Ulvskov P."/>
            <person name="Glockner G."/>
            <person name="Delwiche C.F."/>
            <person name="Petrasek J."/>
            <person name="Van de Peer Y."/>
            <person name="Friml J."/>
            <person name="Beilby M."/>
            <person name="Dolan L."/>
            <person name="Kohara Y."/>
            <person name="Sugano S."/>
            <person name="Fujiyama A."/>
            <person name="Delaux P.-M."/>
            <person name="Quint M."/>
            <person name="TheiBen G."/>
            <person name="Hagemann M."/>
            <person name="Harholt J."/>
            <person name="Dunand C."/>
            <person name="Zachgo S."/>
            <person name="Langdale J."/>
            <person name="Maumus F."/>
            <person name="Straeten D.V.D."/>
            <person name="Gould S.B."/>
            <person name="Rensing S.A."/>
        </authorList>
    </citation>
    <scope>NUCLEOTIDE SEQUENCE [LARGE SCALE GENOMIC DNA]</scope>
    <source>
        <strain evidence="11 12">S276</strain>
    </source>
</reference>
<dbReference type="GO" id="GO:0005634">
    <property type="term" value="C:nucleus"/>
    <property type="evidence" value="ECO:0007669"/>
    <property type="project" value="UniProtKB-SubCell"/>
</dbReference>
<dbReference type="GO" id="GO:0032259">
    <property type="term" value="P:methylation"/>
    <property type="evidence" value="ECO:0007669"/>
    <property type="project" value="UniProtKB-KW"/>
</dbReference>
<protein>
    <recommendedName>
        <fullName evidence="2">DNA (cytosine-5-)-methyltransferase</fullName>
        <ecNumber evidence="2">2.1.1.37</ecNumber>
    </recommendedName>
</protein>
<sequence length="1038" mass="112083">MLEACSALGREKKGEELLLSSRHVSLASISRSIFLPALLWASDITKEDQSRSNEGPALLMSTEEGRYIMYGQDEDLDPVVLVLHEQLVEILREQLVEMGFARSTAESAIAACGPSLTLEACVEEIFRKEENLAAKESQNLRSSEPGPSRGTDSGPRHHQLQRRPGCVPILERDPNESDGLPDESKAEPAGQSAPGHARSSNLLATGDCPAGTALRCPAGTALNEPGRPSAAANCPSSTAFDEPRHPSFAADRCLGSSKAVLDGQLAAADGRPGSLKAVPAGQRRAVLAGQSVDANGWPDSSVPVGQSKAVPAGQSKAAADRRPGSLKAVPTVQSAVAGGRPGSSKAVPRQSKARPAGQSVAASRRPGSFKAVPAGQLAAADGHPGSLKAVRRQSKAIPAGQSAAAAGRPGSLKAVPAAQSAAADGRPGSSKAVPRQSKAVPAGQSAAGGAGLGEGDERSGHHADVDAGPHKETGAKGVPRCSDGRLAWDFDDCGCLLSTDDDSGNQSPRSGEMLSEELECHRQKGADSNADKVFTTDRSEICQARSHKGVGGIQMDTGDSCALGNLRRRNLRPKRRRPKTSSLSATAPPEVALSIDPDPSRGKRPCLVSDGEVEDDDGDLDDDDDEEEEEEEEEEESNELDEKEEEDSDEFGDNKDSNEFDDDDDDTFAKWETCHFYFENVSKAPKGTWEEIATFLHEHPFEKVNSNAYCAARRERCYVHNLPMVGRIEHKSPYMTIKAIMEAQGPGMKFWPGWDTRQQFRCLGTKKCTLKKAKQLSRDLLRANDDSGLQDLLARNNLVWMRPKTLIPLSPEQMELVMGYPALHTASMTPLKRYAALGNAFQVHTVATHFSPLKAKFPDGIRVLSLFDGIGGCALALDMAGVYIKVYIAVEIDEDCRDIVRNWWSEREWPEKQLIQDWSDVTKFKRKAIEDIFKRCGGIDLVVGGSPCGNLTGSNRQPSNSPNGRCGLQGLKSKLFYHFHRILERVSTMHYRRALTDSKKQVTQLQSELMRLKGSGSRSTEVAYEVRTMPGGSKDLHR</sequence>
<evidence type="ECO:0000256" key="2">
    <source>
        <dbReference type="ARBA" id="ARBA00011975"/>
    </source>
</evidence>
<keyword evidence="7" id="KW-0238">DNA-binding</keyword>
<evidence type="ECO:0000256" key="4">
    <source>
        <dbReference type="ARBA" id="ARBA00022679"/>
    </source>
</evidence>
<dbReference type="SUPFAM" id="SSF53335">
    <property type="entry name" value="S-adenosyl-L-methionine-dependent methyltransferases"/>
    <property type="match status" value="2"/>
</dbReference>
<dbReference type="PROSITE" id="PS51680">
    <property type="entry name" value="SAM_MT_DRM"/>
    <property type="match status" value="1"/>
</dbReference>
<dbReference type="EMBL" id="BFEA01000490">
    <property type="protein sequence ID" value="GBG84764.1"/>
    <property type="molecule type" value="Genomic_DNA"/>
</dbReference>
<feature type="domain" description="SAM-dependent MTase DRM-type" evidence="10">
    <location>
        <begin position="662"/>
        <end position="993"/>
    </location>
</feature>
<feature type="compositionally biased region" description="Low complexity" evidence="9">
    <location>
        <begin position="395"/>
        <end position="411"/>
    </location>
</feature>
<dbReference type="Proteomes" id="UP000265515">
    <property type="component" value="Unassembled WGS sequence"/>
</dbReference>
<dbReference type="Gramene" id="GBG84764">
    <property type="protein sequence ID" value="GBG84764"/>
    <property type="gene ID" value="CBR_g39141"/>
</dbReference>
<dbReference type="EC" id="2.1.1.37" evidence="2"/>
<dbReference type="InterPro" id="IPR050390">
    <property type="entry name" value="C5-Methyltransferase"/>
</dbReference>
<feature type="region of interest" description="Disordered" evidence="9">
    <location>
        <begin position="499"/>
        <end position="664"/>
    </location>
</feature>
<dbReference type="GO" id="GO:0003886">
    <property type="term" value="F:DNA (cytosine-5-)-methyltransferase activity"/>
    <property type="evidence" value="ECO:0007669"/>
    <property type="project" value="UniProtKB-EC"/>
</dbReference>
<evidence type="ECO:0000256" key="5">
    <source>
        <dbReference type="ARBA" id="ARBA00022691"/>
    </source>
</evidence>
<feature type="compositionally biased region" description="Basic and acidic residues" evidence="9">
    <location>
        <begin position="455"/>
        <end position="474"/>
    </location>
</feature>
<evidence type="ECO:0000256" key="3">
    <source>
        <dbReference type="ARBA" id="ARBA00022603"/>
    </source>
</evidence>
<dbReference type="PANTHER" id="PTHR23068:SF25">
    <property type="entry name" value="DNA (CYTOSINE-5)-METHYLTRANSFERASE DRM2"/>
    <property type="match status" value="1"/>
</dbReference>
<dbReference type="PANTHER" id="PTHR23068">
    <property type="entry name" value="DNA CYTOSINE-5- -METHYLTRANSFERASE 3-RELATED"/>
    <property type="match status" value="1"/>
</dbReference>